<dbReference type="EMBL" id="JH719381">
    <property type="protein sequence ID" value="EJB03273.1"/>
    <property type="molecule type" value="Genomic_DNA"/>
</dbReference>
<accession>J0H044</accession>
<organism evidence="1 2">
    <name type="scientific">Rhizobium leguminosarum bv. trifolii WSM597</name>
    <dbReference type="NCBI Taxonomy" id="754764"/>
    <lineage>
        <taxon>Bacteria</taxon>
        <taxon>Pseudomonadati</taxon>
        <taxon>Pseudomonadota</taxon>
        <taxon>Alphaproteobacteria</taxon>
        <taxon>Hyphomicrobiales</taxon>
        <taxon>Rhizobiaceae</taxon>
        <taxon>Rhizobium/Agrobacterium group</taxon>
        <taxon>Rhizobium</taxon>
    </lineage>
</organism>
<dbReference type="AlphaFoldDB" id="J0H044"/>
<reference evidence="1 2" key="1">
    <citation type="submission" date="2012-02" db="EMBL/GenBank/DDBJ databases">
        <title>Improved High-Quality Draft Sequence of Rhizobium leguminosarum bv. trifolii WSM597.</title>
        <authorList>
            <consortium name="US DOE Joint Genome Institute"/>
            <person name="Lucas S."/>
            <person name="Han J."/>
            <person name="Lapidus A."/>
            <person name="Cheng J.-F."/>
            <person name="Goodwin L."/>
            <person name="Pitluck S."/>
            <person name="Peters L."/>
            <person name="Ovchinnikova G."/>
            <person name="Held B."/>
            <person name="Detter J.C."/>
            <person name="Han C."/>
            <person name="Tapia R."/>
            <person name="Land M."/>
            <person name="Hauser L."/>
            <person name="Kyrpides N."/>
            <person name="Ivanova N."/>
            <person name="Pagani I."/>
            <person name="Brau L."/>
            <person name="Yates R."/>
            <person name="O'Hara G."/>
            <person name="Rui T."/>
            <person name="Howieson J."/>
            <person name="Reeve W."/>
            <person name="Woyke T."/>
        </authorList>
    </citation>
    <scope>NUCLEOTIDE SEQUENCE [LARGE SCALE GENOMIC DNA]</scope>
    <source>
        <strain evidence="1 2">WSM597</strain>
    </source>
</reference>
<gene>
    <name evidence="1" type="ORF">Rleg9DRAFT_2105</name>
</gene>
<sequence>MKIYYHRWREGQESCALFTGKIHPDSHSENASFATFSVSENDPQAPSEQGFPAIVGDPGLVTVQKHNTPSHRPAYLTLVADEHAKLAAHQEKHPPRGRHAKNSLKAVKATHKKTKAWLRLSADDRERRVLDFAFRSESFSWTLNLTPKKQAQLRKRGRPANYLADAINRACKRELGRSVPISLALEVTSTGRLHAHGIVTLERGEWKAFREALKSAGGKVEGRGAGRQTDTRKLWNATGWANYIAKDFDRTAEALGTEKVFYQCNATRAGARQEYEASLARQKALRRGQ</sequence>
<dbReference type="RefSeq" id="WP_003587313.1">
    <property type="nucleotide sequence ID" value="NZ_JH719381.1"/>
</dbReference>
<evidence type="ECO:0000313" key="1">
    <source>
        <dbReference type="EMBL" id="EJB03273.1"/>
    </source>
</evidence>
<protein>
    <submittedName>
        <fullName evidence="1">Uncharacterized protein</fullName>
    </submittedName>
</protein>
<dbReference type="Proteomes" id="UP000005092">
    <property type="component" value="Unassembled WGS sequence"/>
</dbReference>
<dbReference type="OrthoDB" id="8455508at2"/>
<proteinExistence type="predicted"/>
<evidence type="ECO:0000313" key="2">
    <source>
        <dbReference type="Proteomes" id="UP000005092"/>
    </source>
</evidence>
<name>J0H044_RHILT</name>
<dbReference type="HOGENOM" id="CLU_962698_0_0_5"/>